<dbReference type="EMBL" id="BBZA01000081">
    <property type="protein sequence ID" value="GAP62781.1"/>
    <property type="molecule type" value="Genomic_DNA"/>
</dbReference>
<name>A0A0M8K854_9CHLR</name>
<dbReference type="InParanoid" id="A0A0M8K854"/>
<organism evidence="4 5">
    <name type="scientific">Ardenticatena maritima</name>
    <dbReference type="NCBI Taxonomy" id="872965"/>
    <lineage>
        <taxon>Bacteria</taxon>
        <taxon>Bacillati</taxon>
        <taxon>Chloroflexota</taxon>
        <taxon>Ardenticatenia</taxon>
        <taxon>Ardenticatenales</taxon>
        <taxon>Ardenticatenaceae</taxon>
        <taxon>Ardenticatena</taxon>
    </lineage>
</organism>
<accession>A0A0M8K854</accession>
<proteinExistence type="inferred from homology"/>
<dbReference type="GO" id="GO:0071949">
    <property type="term" value="F:FAD binding"/>
    <property type="evidence" value="ECO:0007669"/>
    <property type="project" value="InterPro"/>
</dbReference>
<comment type="caution">
    <text evidence="4">The sequence shown here is derived from an EMBL/GenBank/DDBJ whole genome shotgun (WGS) entry which is preliminary data.</text>
</comment>
<evidence type="ECO:0000256" key="2">
    <source>
        <dbReference type="ARBA" id="ARBA00038396"/>
    </source>
</evidence>
<dbReference type="AlphaFoldDB" id="A0A0M8K854"/>
<dbReference type="GO" id="GO:0016491">
    <property type="term" value="F:oxidoreductase activity"/>
    <property type="evidence" value="ECO:0007669"/>
    <property type="project" value="UniProtKB-KW"/>
</dbReference>
<dbReference type="Pfam" id="PF01494">
    <property type="entry name" value="FAD_binding_3"/>
    <property type="match status" value="1"/>
</dbReference>
<dbReference type="OrthoDB" id="103324at2"/>
<protein>
    <recommendedName>
        <fullName evidence="3">FAD-binding domain-containing protein</fullName>
    </recommendedName>
</protein>
<evidence type="ECO:0000313" key="5">
    <source>
        <dbReference type="Proteomes" id="UP000037784"/>
    </source>
</evidence>
<gene>
    <name evidence="4" type="ORF">ARMA_1204</name>
</gene>
<dbReference type="PANTHER" id="PTHR43747">
    <property type="entry name" value="FAD-BINDING PROTEIN"/>
    <property type="match status" value="1"/>
</dbReference>
<dbReference type="Gene3D" id="3.50.50.60">
    <property type="entry name" value="FAD/NAD(P)-binding domain"/>
    <property type="match status" value="1"/>
</dbReference>
<reference evidence="5" key="2">
    <citation type="submission" date="2015-08" db="EMBL/GenBank/DDBJ databases">
        <title>Draft Genome Sequence of a Heterotrophic Facultative Anaerobic Bacterium Ardenticatena maritima Strain 110S.</title>
        <authorList>
            <person name="Kawaichi S."/>
            <person name="Yoshida T."/>
            <person name="Sako Y."/>
            <person name="Nakamura R."/>
        </authorList>
    </citation>
    <scope>NUCLEOTIDE SEQUENCE [LARGE SCALE GENOMIC DNA]</scope>
    <source>
        <strain evidence="5">110S</strain>
    </source>
</reference>
<dbReference type="InterPro" id="IPR036188">
    <property type="entry name" value="FAD/NAD-bd_sf"/>
</dbReference>
<comment type="similarity">
    <text evidence="2">Belongs to the flavin-dependent halogenase family. Bacterial tryptophan halogenase subfamily.</text>
</comment>
<evidence type="ECO:0000256" key="1">
    <source>
        <dbReference type="ARBA" id="ARBA00023002"/>
    </source>
</evidence>
<sequence length="442" mass="49018">MSATVLPPTCDVVVAGGGPAGSSAATLLQRAGLDVVLLEKAQHPRPQVGESVLPHVWKFLDLLGVADAIREEQFVKKMGGIIAWNDSLHQISFSEFGITGGSGLHVERDRFDEILLRHAETEGVRVFEKVAAQDVDIDDDGVTVTYHDHRNAAKTEGAIRCRYLVDATGYQTLMASKCQSRKLVGKGGHYVGIWGYFRNARFLGVDAHAYPDTDVHDVRPVTFVLSFADGWAWHIVLRGKTSVGLVINKDDVRKGKGKEGLEHYFLETCAGIPYLRDLLEGAEFIPGSLAVRPDYSYYNETIAGDRFFCVGDAAGFVDPIFSQGVQAAFFNATVCAWAIESILKRPQRAQAYRRIYTNQVKQYYAFIRAISFGHMDGEEGMDLALAQRLMRFLPENERELALAAAATTHRAENFLHLARQDSTNTGTTHIPIRMKPLERLFI</sequence>
<dbReference type="PANTHER" id="PTHR43747:SF5">
    <property type="entry name" value="FAD-BINDING DOMAIN-CONTAINING PROTEIN"/>
    <property type="match status" value="1"/>
</dbReference>
<dbReference type="Proteomes" id="UP000037784">
    <property type="component" value="Unassembled WGS sequence"/>
</dbReference>
<evidence type="ECO:0000313" key="4">
    <source>
        <dbReference type="EMBL" id="GAP62781.1"/>
    </source>
</evidence>
<dbReference type="SUPFAM" id="SSF51905">
    <property type="entry name" value="FAD/NAD(P)-binding domain"/>
    <property type="match status" value="1"/>
</dbReference>
<dbReference type="InterPro" id="IPR002938">
    <property type="entry name" value="FAD-bd"/>
</dbReference>
<dbReference type="RefSeq" id="WP_054492687.1">
    <property type="nucleotide sequence ID" value="NZ_BBZA01000081.1"/>
</dbReference>
<dbReference type="InterPro" id="IPR050816">
    <property type="entry name" value="Flavin-dep_Halogenase_NPB"/>
</dbReference>
<keyword evidence="1" id="KW-0560">Oxidoreductase</keyword>
<keyword evidence="5" id="KW-1185">Reference proteome</keyword>
<reference evidence="4 5" key="1">
    <citation type="journal article" date="2015" name="Genome Announc.">
        <title>Draft Genome Sequence of a Heterotrophic Facultative Anaerobic Thermophilic Bacterium, Ardenticatena maritima Strain 110ST.</title>
        <authorList>
            <person name="Kawaichi S."/>
            <person name="Yoshida T."/>
            <person name="Sako Y."/>
            <person name="Nakamura R."/>
        </authorList>
    </citation>
    <scope>NUCLEOTIDE SEQUENCE [LARGE SCALE GENOMIC DNA]</scope>
    <source>
        <strain evidence="4 5">110S</strain>
    </source>
</reference>
<dbReference type="PRINTS" id="PR00420">
    <property type="entry name" value="RNGMNOXGNASE"/>
</dbReference>
<dbReference type="FunCoup" id="A0A0M8K854">
    <property type="interactions" value="294"/>
</dbReference>
<evidence type="ECO:0000259" key="3">
    <source>
        <dbReference type="Pfam" id="PF01494"/>
    </source>
</evidence>
<feature type="domain" description="FAD-binding" evidence="3">
    <location>
        <begin position="10"/>
        <end position="179"/>
    </location>
</feature>